<name>A0A382Z9I6_9ZZZZ</name>
<feature type="non-terminal residue" evidence="2">
    <location>
        <position position="1"/>
    </location>
</feature>
<organism evidence="2">
    <name type="scientific">marine metagenome</name>
    <dbReference type="NCBI Taxonomy" id="408172"/>
    <lineage>
        <taxon>unclassified sequences</taxon>
        <taxon>metagenomes</taxon>
        <taxon>ecological metagenomes</taxon>
    </lineage>
</organism>
<dbReference type="Gene3D" id="3.40.50.150">
    <property type="entry name" value="Vaccinia Virus protein VP39"/>
    <property type="match status" value="1"/>
</dbReference>
<dbReference type="InterPro" id="IPR029063">
    <property type="entry name" value="SAM-dependent_MTases_sf"/>
</dbReference>
<accession>A0A382Z9I6</accession>
<protein>
    <recommendedName>
        <fullName evidence="1">Methyltransferase type 11 domain-containing protein</fullName>
    </recommendedName>
</protein>
<dbReference type="EMBL" id="UINC01182125">
    <property type="protein sequence ID" value="SVD92156.1"/>
    <property type="molecule type" value="Genomic_DNA"/>
</dbReference>
<feature type="domain" description="Methyltransferase type 11" evidence="1">
    <location>
        <begin position="94"/>
        <end position="189"/>
    </location>
</feature>
<dbReference type="SUPFAM" id="SSF53335">
    <property type="entry name" value="S-adenosyl-L-methionine-dependent methyltransferases"/>
    <property type="match status" value="1"/>
</dbReference>
<dbReference type="PANTHER" id="PTHR43591">
    <property type="entry name" value="METHYLTRANSFERASE"/>
    <property type="match status" value="1"/>
</dbReference>
<sequence>YYQLARPEALDPELRMLWSYLQEQLSTLNDPYSDRVRLAEVLRQRKVGGSGLNERLLEPGQSWQAWSRLLAMLLSQIPNADPALRISESGLDVVDLGCGDGTLTVEMARFARRVVGVDFNPDTLAVARQRIDRLGLQNVTLLAENVNELPLDSGSVDVAFFSQSLHHLDDPKSGFREAFRILRPGGCVFVMELAAHREQWVLEKLNHKWLGFERDNLLSIMQKTGLTELQSKLLPLHREELFQVMLASGMKA</sequence>
<gene>
    <name evidence="2" type="ORF">METZ01_LOCUS445010</name>
</gene>
<evidence type="ECO:0000259" key="1">
    <source>
        <dbReference type="Pfam" id="PF08241"/>
    </source>
</evidence>
<proteinExistence type="predicted"/>
<evidence type="ECO:0000313" key="2">
    <source>
        <dbReference type="EMBL" id="SVD92156.1"/>
    </source>
</evidence>
<dbReference type="AlphaFoldDB" id="A0A382Z9I6"/>
<dbReference type="InterPro" id="IPR013216">
    <property type="entry name" value="Methyltransf_11"/>
</dbReference>
<reference evidence="2" key="1">
    <citation type="submission" date="2018-05" db="EMBL/GenBank/DDBJ databases">
        <authorList>
            <person name="Lanie J.A."/>
            <person name="Ng W.-L."/>
            <person name="Kazmierczak K.M."/>
            <person name="Andrzejewski T.M."/>
            <person name="Davidsen T.M."/>
            <person name="Wayne K.J."/>
            <person name="Tettelin H."/>
            <person name="Glass J.I."/>
            <person name="Rusch D."/>
            <person name="Podicherti R."/>
            <person name="Tsui H.-C.T."/>
            <person name="Winkler M.E."/>
        </authorList>
    </citation>
    <scope>NUCLEOTIDE SEQUENCE</scope>
</reference>
<dbReference type="CDD" id="cd02440">
    <property type="entry name" value="AdoMet_MTases"/>
    <property type="match status" value="1"/>
</dbReference>
<dbReference type="GO" id="GO:0008757">
    <property type="term" value="F:S-adenosylmethionine-dependent methyltransferase activity"/>
    <property type="evidence" value="ECO:0007669"/>
    <property type="project" value="InterPro"/>
</dbReference>
<dbReference type="Pfam" id="PF08241">
    <property type="entry name" value="Methyltransf_11"/>
    <property type="match status" value="1"/>
</dbReference>